<evidence type="ECO:0000313" key="4">
    <source>
        <dbReference type="Proteomes" id="UP001363151"/>
    </source>
</evidence>
<dbReference type="PANTHER" id="PTHR46438">
    <property type="entry name" value="ALPHA/BETA-HYDROLASES SUPERFAMILY PROTEIN"/>
    <property type="match status" value="1"/>
</dbReference>
<dbReference type="Pfam" id="PF12697">
    <property type="entry name" value="Abhydrolase_6"/>
    <property type="match status" value="1"/>
</dbReference>
<dbReference type="PRINTS" id="PR00412">
    <property type="entry name" value="EPOXHYDRLASE"/>
</dbReference>
<dbReference type="InterPro" id="IPR000639">
    <property type="entry name" value="Epox_hydrolase-like"/>
</dbReference>
<reference evidence="3 4" key="1">
    <citation type="submission" date="2024-03" db="EMBL/GenBank/DDBJ databases">
        <title>Aureococcus anophagefferens CCMP1851 and Kratosvirus quantuckense: Draft genome of a second virus-susceptible host strain in the model system.</title>
        <authorList>
            <person name="Chase E."/>
            <person name="Truchon A.R."/>
            <person name="Schepens W."/>
            <person name="Wilhelm S.W."/>
        </authorList>
    </citation>
    <scope>NUCLEOTIDE SEQUENCE [LARGE SCALE GENOMIC DNA]</scope>
    <source>
        <strain evidence="3 4">CCMP1851</strain>
    </source>
</reference>
<evidence type="ECO:0000259" key="2">
    <source>
        <dbReference type="Pfam" id="PF12697"/>
    </source>
</evidence>
<proteinExistence type="predicted"/>
<comment type="caution">
    <text evidence="3">The sequence shown here is derived from an EMBL/GenBank/DDBJ whole genome shotgun (WGS) entry which is preliminary data.</text>
</comment>
<gene>
    <name evidence="3" type="ORF">SO694_00061013</name>
</gene>
<evidence type="ECO:0000256" key="1">
    <source>
        <dbReference type="SAM" id="MobiDB-lite"/>
    </source>
</evidence>
<dbReference type="InterPro" id="IPR000073">
    <property type="entry name" value="AB_hydrolase_1"/>
</dbReference>
<accession>A0ABR1FRH7</accession>
<name>A0ABR1FRH7_AURAN</name>
<dbReference type="PANTHER" id="PTHR46438:SF12">
    <property type="entry name" value="ALPHA_BETA-HYDROLASES SUPERFAMILY PROTEIN"/>
    <property type="match status" value="1"/>
</dbReference>
<feature type="region of interest" description="Disordered" evidence="1">
    <location>
        <begin position="402"/>
        <end position="426"/>
    </location>
</feature>
<dbReference type="SUPFAM" id="SSF53474">
    <property type="entry name" value="alpha/beta-Hydrolases"/>
    <property type="match status" value="1"/>
</dbReference>
<protein>
    <submittedName>
        <fullName evidence="3">Abhydrolase</fullName>
    </submittedName>
</protein>
<dbReference type="Gene3D" id="3.40.50.1820">
    <property type="entry name" value="alpha/beta hydrolase"/>
    <property type="match status" value="1"/>
</dbReference>
<organism evidence="3 4">
    <name type="scientific">Aureococcus anophagefferens</name>
    <name type="common">Harmful bloom alga</name>
    <dbReference type="NCBI Taxonomy" id="44056"/>
    <lineage>
        <taxon>Eukaryota</taxon>
        <taxon>Sar</taxon>
        <taxon>Stramenopiles</taxon>
        <taxon>Ochrophyta</taxon>
        <taxon>Pelagophyceae</taxon>
        <taxon>Pelagomonadales</taxon>
        <taxon>Pelagomonadaceae</taxon>
        <taxon>Aureococcus</taxon>
    </lineage>
</organism>
<dbReference type="Proteomes" id="UP001363151">
    <property type="component" value="Unassembled WGS sequence"/>
</dbReference>
<evidence type="ECO:0000313" key="3">
    <source>
        <dbReference type="EMBL" id="KAK7236229.1"/>
    </source>
</evidence>
<dbReference type="EMBL" id="JBBJCI010000285">
    <property type="protein sequence ID" value="KAK7236229.1"/>
    <property type="molecule type" value="Genomic_DNA"/>
</dbReference>
<feature type="domain" description="AB hydrolase-1" evidence="2">
    <location>
        <begin position="84"/>
        <end position="387"/>
    </location>
</feature>
<dbReference type="InterPro" id="IPR029058">
    <property type="entry name" value="AB_hydrolase_fold"/>
</dbReference>
<keyword evidence="4" id="KW-1185">Reference proteome</keyword>
<sequence length="426" mass="45126">MQFNIIPARADTDPMAVARGLMRALRFAASALSMRAAALSRPSVRDAMPKLAAGDGCGPNRIFEWQGLNTRYYALNEDGDGPSVILVHGLFVNADHWRRNAPALAAAGCRVFAVDLLGNGYSDKPYPEDPAAVAVSGENSRFPDGASSTVVADLGTAGGGARPGIDVEQRHPRAGSPYNFFTWADQLTDFAEAVVKPQSGSCALVCNSIGCISGLVAARDRPDLFGSCLLVAPNFRELHVAESPAFLQPAVSWVQAQLRAKGQGLFDALAKPDTVKSILKEPYADEKAVTDDLVDCLLTPLLTEGSADVVFDTLSSALSYSAGPLPEQLLQDDALAAAKIWACVGDRDPWTPIKRVAALEKYAPVKRVDVLRGAGHCPHDENPALVNPLILEFLGLETPEAEPAAAASDGKKTGVGTPLFDKKVRA</sequence>